<dbReference type="InterPro" id="IPR036388">
    <property type="entry name" value="WH-like_DNA-bd_sf"/>
</dbReference>
<dbReference type="InterPro" id="IPR011991">
    <property type="entry name" value="ArsR-like_HTH"/>
</dbReference>
<dbReference type="SUPFAM" id="SSF46785">
    <property type="entry name" value="Winged helix' DNA-binding domain"/>
    <property type="match status" value="1"/>
</dbReference>
<dbReference type="PATRIC" id="fig|56193.3.peg.2866"/>
<accession>A0A0M3AMT4</accession>
<evidence type="ECO:0000259" key="5">
    <source>
        <dbReference type="Pfam" id="PF12802"/>
    </source>
</evidence>
<dbReference type="CDD" id="cd00090">
    <property type="entry name" value="HTH_ARSR"/>
    <property type="match status" value="1"/>
</dbReference>
<keyword evidence="1 4" id="KW-0805">Transcription regulation</keyword>
<evidence type="ECO:0000256" key="2">
    <source>
        <dbReference type="ARBA" id="ARBA00023125"/>
    </source>
</evidence>
<dbReference type="Gene3D" id="1.10.10.10">
    <property type="entry name" value="Winged helix-like DNA-binding domain superfamily/Winged helix DNA-binding domain"/>
    <property type="match status" value="1"/>
</dbReference>
<dbReference type="PIRSF" id="PIRSF006707">
    <property type="entry name" value="MJ1563"/>
    <property type="match status" value="1"/>
</dbReference>
<evidence type="ECO:0000256" key="1">
    <source>
        <dbReference type="ARBA" id="ARBA00023015"/>
    </source>
</evidence>
<dbReference type="InterPro" id="IPR052362">
    <property type="entry name" value="HTH-GbsR_regulator"/>
</dbReference>
<dbReference type="GO" id="GO:0003677">
    <property type="term" value="F:DNA binding"/>
    <property type="evidence" value="ECO:0007669"/>
    <property type="project" value="UniProtKB-UniRule"/>
</dbReference>
<name>A0A0M3AMT4_9SPHN</name>
<dbReference type="PANTHER" id="PTHR38465">
    <property type="entry name" value="HTH-TYPE TRANSCRIPTIONAL REGULATOR MJ1563-RELATED"/>
    <property type="match status" value="1"/>
</dbReference>
<keyword evidence="3 4" id="KW-0804">Transcription</keyword>
<evidence type="ECO:0000313" key="6">
    <source>
        <dbReference type="EMBL" id="KKW91472.1"/>
    </source>
</evidence>
<dbReference type="Pfam" id="PF12802">
    <property type="entry name" value="MarR_2"/>
    <property type="match status" value="1"/>
</dbReference>
<dbReference type="InterPro" id="IPR036390">
    <property type="entry name" value="WH_DNA-bd_sf"/>
</dbReference>
<proteinExistence type="inferred from homology"/>
<dbReference type="RefSeq" id="WP_046764200.1">
    <property type="nucleotide sequence ID" value="NZ_LBIC01000006.1"/>
</dbReference>
<dbReference type="InterPro" id="IPR026282">
    <property type="entry name" value="MJ1563"/>
</dbReference>
<comment type="caution">
    <text evidence="6">The sequence shown here is derived from an EMBL/GenBank/DDBJ whole genome shotgun (WGS) entry which is preliminary data.</text>
</comment>
<gene>
    <name evidence="6" type="ORF">YP76_13750</name>
</gene>
<feature type="domain" description="HTH marR-type" evidence="5">
    <location>
        <begin position="30"/>
        <end position="88"/>
    </location>
</feature>
<comment type="similarity">
    <text evidence="4">Belongs to the GbsR family.</text>
</comment>
<dbReference type="GO" id="GO:0003700">
    <property type="term" value="F:DNA-binding transcription factor activity"/>
    <property type="evidence" value="ECO:0007669"/>
    <property type="project" value="InterPro"/>
</dbReference>
<reference evidence="6 7" key="1">
    <citation type="submission" date="2015-04" db="EMBL/GenBank/DDBJ databases">
        <title>Genome sequence of aromatic hydrocarbons-degrading Sphingobium chungbukense DJ77.</title>
        <authorList>
            <person name="Kim Y.-C."/>
            <person name="Chae J.-C."/>
        </authorList>
    </citation>
    <scope>NUCLEOTIDE SEQUENCE [LARGE SCALE GENOMIC DNA]</scope>
    <source>
        <strain evidence="6 7">DJ77</strain>
    </source>
</reference>
<sequence>MTEISNESQSLPPAVEQFVLRWGDMGGQWGVNRSVAQIHALLFLSDRPLTAEDIADKLGMARSNVSNSLRELLAWKLAWRVPVLGDRRDHYEAETDLWQMATKVAQGRKEREIDPMVAAIRAAMAHADDPRISSAVRQRLHSMHDFMNIVESWYQQMLNVPPAQIMTLIRMGSKVVGLLKFVSGKGSKKGAE</sequence>
<dbReference type="EMBL" id="LBIC01000006">
    <property type="protein sequence ID" value="KKW91472.1"/>
    <property type="molecule type" value="Genomic_DNA"/>
</dbReference>
<protein>
    <recommendedName>
        <fullName evidence="4">HTH-type transcriptional regulator</fullName>
    </recommendedName>
</protein>
<dbReference type="AlphaFoldDB" id="A0A0M3AMT4"/>
<keyword evidence="2 4" id="KW-0238">DNA-binding</keyword>
<evidence type="ECO:0000256" key="3">
    <source>
        <dbReference type="ARBA" id="ARBA00023163"/>
    </source>
</evidence>
<dbReference type="STRING" id="56193.YP76_13750"/>
<evidence type="ECO:0000313" key="7">
    <source>
        <dbReference type="Proteomes" id="UP000033874"/>
    </source>
</evidence>
<dbReference type="InterPro" id="IPR000835">
    <property type="entry name" value="HTH_MarR-typ"/>
</dbReference>
<dbReference type="PANTHER" id="PTHR38465:SF1">
    <property type="entry name" value="HTH-TYPE TRANSCRIPTIONAL REGULATOR MJ1563-RELATED"/>
    <property type="match status" value="1"/>
</dbReference>
<organism evidence="6 7">
    <name type="scientific">Sphingobium chungbukense</name>
    <dbReference type="NCBI Taxonomy" id="56193"/>
    <lineage>
        <taxon>Bacteria</taxon>
        <taxon>Pseudomonadati</taxon>
        <taxon>Pseudomonadota</taxon>
        <taxon>Alphaproteobacteria</taxon>
        <taxon>Sphingomonadales</taxon>
        <taxon>Sphingomonadaceae</taxon>
        <taxon>Sphingobium</taxon>
    </lineage>
</organism>
<keyword evidence="7" id="KW-1185">Reference proteome</keyword>
<evidence type="ECO:0000256" key="4">
    <source>
        <dbReference type="PIRNR" id="PIRNR006707"/>
    </source>
</evidence>
<dbReference type="Proteomes" id="UP000033874">
    <property type="component" value="Unassembled WGS sequence"/>
</dbReference>